<dbReference type="Gene3D" id="2.60.120.200">
    <property type="match status" value="1"/>
</dbReference>
<evidence type="ECO:0000256" key="2">
    <source>
        <dbReference type="SAM" id="SignalP"/>
    </source>
</evidence>
<proteinExistence type="predicted"/>
<dbReference type="InterPro" id="IPR050546">
    <property type="entry name" value="Glycosyl_Hydrlase_16"/>
</dbReference>
<dbReference type="InterPro" id="IPR013320">
    <property type="entry name" value="ConA-like_dom_sf"/>
</dbReference>
<sequence length="403" mass="42424">MSPVSLLSLFAPVSVVLAATYDLKVYSGGSSFFDAFTYTGTYDTAHNQPTWDAANTNKTYAEAAHLTSINDAGNAMIRVDYTNTTVYNDKRYSVRIESSEGYGPGSVFVLDIPFGCSVWPAHHQRCTHRSLGEIDILENVNTATNNQMALHTKDSCLIPATSANGVMTGTINSDQVDIDYKTSSDPALNEKSGCVVCVVHDPSEKSFGKGFNDSQGGMWVTEFATVSISIWFFSRADIPSSLSTKTNATSIDTSTLGTPVARYQSSSDCNIASQFTAQKIIIGTSLCGDFGRATFDTSCPGHTGVNPCYDDIVRGPPEFYEQAYFEIVSHRVFASAGSTETSTAGNGKTNPGDGKTDSGNGTGTGSQGDNGGSGDSNETGAAQGAPIASAVLLVASALLAFVL</sequence>
<dbReference type="GO" id="GO:0009251">
    <property type="term" value="P:glucan catabolic process"/>
    <property type="evidence" value="ECO:0007669"/>
    <property type="project" value="TreeGrafter"/>
</dbReference>
<reference evidence="3 4" key="1">
    <citation type="journal article" date="2016" name="Mol. Biol. Evol.">
        <title>Comparative Genomics of Early-Diverging Mushroom-Forming Fungi Provides Insights into the Origins of Lignocellulose Decay Capabilities.</title>
        <authorList>
            <person name="Nagy L.G."/>
            <person name="Riley R."/>
            <person name="Tritt A."/>
            <person name="Adam C."/>
            <person name="Daum C."/>
            <person name="Floudas D."/>
            <person name="Sun H."/>
            <person name="Yadav J.S."/>
            <person name="Pangilinan J."/>
            <person name="Larsson K.H."/>
            <person name="Matsuura K."/>
            <person name="Barry K."/>
            <person name="Labutti K."/>
            <person name="Kuo R."/>
            <person name="Ohm R.A."/>
            <person name="Bhattacharya S.S."/>
            <person name="Shirouzu T."/>
            <person name="Yoshinaga Y."/>
            <person name="Martin F.M."/>
            <person name="Grigoriev I.V."/>
            <person name="Hibbett D.S."/>
        </authorList>
    </citation>
    <scope>NUCLEOTIDE SEQUENCE [LARGE SCALE GENOMIC DNA]</scope>
    <source>
        <strain evidence="3 4">HHB12029</strain>
    </source>
</reference>
<evidence type="ECO:0000256" key="1">
    <source>
        <dbReference type="SAM" id="MobiDB-lite"/>
    </source>
</evidence>
<keyword evidence="2" id="KW-0732">Signal</keyword>
<keyword evidence="4" id="KW-1185">Reference proteome</keyword>
<feature type="chain" id="PRO_5007877395" description="GH16 domain-containing protein" evidence="2">
    <location>
        <begin position="19"/>
        <end position="403"/>
    </location>
</feature>
<feature type="compositionally biased region" description="Polar residues" evidence="1">
    <location>
        <begin position="338"/>
        <end position="349"/>
    </location>
</feature>
<dbReference type="Pfam" id="PF26113">
    <property type="entry name" value="GH16_XgeA"/>
    <property type="match status" value="1"/>
</dbReference>
<accession>A0A166MIH1</accession>
<dbReference type="SUPFAM" id="SSF49899">
    <property type="entry name" value="Concanavalin A-like lectins/glucanases"/>
    <property type="match status" value="1"/>
</dbReference>
<dbReference type="OrthoDB" id="192832at2759"/>
<dbReference type="InParanoid" id="A0A166MIH1"/>
<feature type="region of interest" description="Disordered" evidence="1">
    <location>
        <begin position="338"/>
        <end position="381"/>
    </location>
</feature>
<evidence type="ECO:0000313" key="4">
    <source>
        <dbReference type="Proteomes" id="UP000077266"/>
    </source>
</evidence>
<dbReference type="AlphaFoldDB" id="A0A166MIH1"/>
<evidence type="ECO:0000313" key="3">
    <source>
        <dbReference type="EMBL" id="KZV78071.1"/>
    </source>
</evidence>
<dbReference type="STRING" id="1314781.A0A166MIH1"/>
<dbReference type="Proteomes" id="UP000077266">
    <property type="component" value="Unassembled WGS sequence"/>
</dbReference>
<protein>
    <recommendedName>
        <fullName evidence="5">GH16 domain-containing protein</fullName>
    </recommendedName>
</protein>
<feature type="signal peptide" evidence="2">
    <location>
        <begin position="1"/>
        <end position="18"/>
    </location>
</feature>
<gene>
    <name evidence="3" type="ORF">EXIGLDRAFT_634618</name>
</gene>
<organism evidence="3 4">
    <name type="scientific">Exidia glandulosa HHB12029</name>
    <dbReference type="NCBI Taxonomy" id="1314781"/>
    <lineage>
        <taxon>Eukaryota</taxon>
        <taxon>Fungi</taxon>
        <taxon>Dikarya</taxon>
        <taxon>Basidiomycota</taxon>
        <taxon>Agaricomycotina</taxon>
        <taxon>Agaricomycetes</taxon>
        <taxon>Auriculariales</taxon>
        <taxon>Exidiaceae</taxon>
        <taxon>Exidia</taxon>
    </lineage>
</organism>
<dbReference type="PANTHER" id="PTHR10963:SF24">
    <property type="entry name" value="GLYCOSIDASE C21B10.07-RELATED"/>
    <property type="match status" value="1"/>
</dbReference>
<dbReference type="PANTHER" id="PTHR10963">
    <property type="entry name" value="GLYCOSYL HYDROLASE-RELATED"/>
    <property type="match status" value="1"/>
</dbReference>
<feature type="compositionally biased region" description="Gly residues" evidence="1">
    <location>
        <begin position="360"/>
        <end position="374"/>
    </location>
</feature>
<name>A0A166MIH1_EXIGL</name>
<dbReference type="EMBL" id="KV427158">
    <property type="protein sequence ID" value="KZV78071.1"/>
    <property type="molecule type" value="Genomic_DNA"/>
</dbReference>
<evidence type="ECO:0008006" key="5">
    <source>
        <dbReference type="Google" id="ProtNLM"/>
    </source>
</evidence>